<reference evidence="2" key="1">
    <citation type="journal article" date="2022" name="Mol. Ecol. Resour.">
        <title>The genomes of chicory, endive, great burdock and yacon provide insights into Asteraceae palaeo-polyploidization history and plant inulin production.</title>
        <authorList>
            <person name="Fan W."/>
            <person name="Wang S."/>
            <person name="Wang H."/>
            <person name="Wang A."/>
            <person name="Jiang F."/>
            <person name="Liu H."/>
            <person name="Zhao H."/>
            <person name="Xu D."/>
            <person name="Zhang Y."/>
        </authorList>
    </citation>
    <scope>NUCLEOTIDE SEQUENCE [LARGE SCALE GENOMIC DNA]</scope>
    <source>
        <strain evidence="2">cv. Punajuju</strain>
    </source>
</reference>
<gene>
    <name evidence="1" type="ORF">L2E82_08184</name>
</gene>
<evidence type="ECO:0000313" key="2">
    <source>
        <dbReference type="Proteomes" id="UP001055811"/>
    </source>
</evidence>
<name>A0ACB9G5K1_CICIN</name>
<proteinExistence type="predicted"/>
<accession>A0ACB9G5K1</accession>
<evidence type="ECO:0000313" key="1">
    <source>
        <dbReference type="EMBL" id="KAI3778799.1"/>
    </source>
</evidence>
<reference evidence="1 2" key="2">
    <citation type="journal article" date="2022" name="Mol. Ecol. Resour.">
        <title>The genomes of chicory, endive, great burdock and yacon provide insights into Asteraceae paleo-polyploidization history and plant inulin production.</title>
        <authorList>
            <person name="Fan W."/>
            <person name="Wang S."/>
            <person name="Wang H."/>
            <person name="Wang A."/>
            <person name="Jiang F."/>
            <person name="Liu H."/>
            <person name="Zhao H."/>
            <person name="Xu D."/>
            <person name="Zhang Y."/>
        </authorList>
    </citation>
    <scope>NUCLEOTIDE SEQUENCE [LARGE SCALE GENOMIC DNA]</scope>
    <source>
        <strain evidence="2">cv. Punajuju</strain>
        <tissue evidence="1">Leaves</tissue>
    </source>
</reference>
<organism evidence="1 2">
    <name type="scientific">Cichorium intybus</name>
    <name type="common">Chicory</name>
    <dbReference type="NCBI Taxonomy" id="13427"/>
    <lineage>
        <taxon>Eukaryota</taxon>
        <taxon>Viridiplantae</taxon>
        <taxon>Streptophyta</taxon>
        <taxon>Embryophyta</taxon>
        <taxon>Tracheophyta</taxon>
        <taxon>Spermatophyta</taxon>
        <taxon>Magnoliopsida</taxon>
        <taxon>eudicotyledons</taxon>
        <taxon>Gunneridae</taxon>
        <taxon>Pentapetalae</taxon>
        <taxon>asterids</taxon>
        <taxon>campanulids</taxon>
        <taxon>Asterales</taxon>
        <taxon>Asteraceae</taxon>
        <taxon>Cichorioideae</taxon>
        <taxon>Cichorieae</taxon>
        <taxon>Cichoriinae</taxon>
        <taxon>Cichorium</taxon>
    </lineage>
</organism>
<sequence>MEEATGDGRMMGMRDAMEMLNAGENSGGNVRPPMGEMATFMMSGSFREGVGGGRSSGSGSRRRGTVRPSLDADEFMNLLHGSDPVKVELNRLENEVRDKDRELGEAQAEIKALRLSERSREKAVEELTEELSKVDEKLKLTESLLDSKNLEIKKINDEKKASMAAQFAAEATLRRVHAAQKDDDMPPIEAILAPLEAELKLARQEIAKLQDDNKALDRLTKSKEAALLEAERTVQVALAKASMVDDLQNKNQELMKQIEICQEENKIMDKMHRQKVAEVEKLTQTVRELEEAVLAGGAAANAVRDYQRKVQEMNEERKTLDRELARAKVTANRVATVVANEWKDSNDKVMPVKQWLEERRFLQGEMQQLRDKLVITERAARSEAQLKEKFQLRLRVLEDTLRSPNPINRIGSSDGKSMSNGPSRRQSLGGADNFTKLPSNGFLHKRSPSFQMRSSTLSTGSSSVLKHAKGTSKSFDGGTRSIDRGKVGINGGNNSPTFIIGQSCEGTKDIVTSEKPSEFTGNETEDTVPGLLYDLLQKEVISLRKSGHEKDQSLKDKDDAIEMLAKKVDTLTKAMEVEAKKMRREVAAMEKEVAAMRVDKEQDNRAKRFATSKPSHLNPPRNVTRGGLTRSTQ</sequence>
<dbReference type="EMBL" id="CM042010">
    <property type="protein sequence ID" value="KAI3778799.1"/>
    <property type="molecule type" value="Genomic_DNA"/>
</dbReference>
<protein>
    <submittedName>
        <fullName evidence="1">Uncharacterized protein</fullName>
    </submittedName>
</protein>
<keyword evidence="2" id="KW-1185">Reference proteome</keyword>
<comment type="caution">
    <text evidence="1">The sequence shown here is derived from an EMBL/GenBank/DDBJ whole genome shotgun (WGS) entry which is preliminary data.</text>
</comment>
<dbReference type="Proteomes" id="UP001055811">
    <property type="component" value="Linkage Group LG02"/>
</dbReference>